<keyword evidence="3" id="KW-1185">Reference proteome</keyword>
<sequence>TCRIIASIVTTDVRYGQATAGGALNILPGLAFSLMVLRVAAVCFCQLHICCGLELAIDSFGLRLFRDMDMEKALEDWNLVQATLRQASGKISSSLSFLGIACFGSLLFLAEQLLNEPELL</sequence>
<dbReference type="AlphaFoldDB" id="A0AA36JM78"/>
<evidence type="ECO:0000256" key="1">
    <source>
        <dbReference type="SAM" id="Phobius"/>
    </source>
</evidence>
<evidence type="ECO:0000313" key="2">
    <source>
        <dbReference type="EMBL" id="CAJ1407626.1"/>
    </source>
</evidence>
<keyword evidence="1" id="KW-1133">Transmembrane helix</keyword>
<accession>A0AA36JM78</accession>
<keyword evidence="1" id="KW-0472">Membrane</keyword>
<gene>
    <name evidence="2" type="ORF">EVOR1521_LOCUS29270</name>
</gene>
<keyword evidence="1" id="KW-0812">Transmembrane</keyword>
<protein>
    <submittedName>
        <fullName evidence="2">Uncharacterized protein</fullName>
    </submittedName>
</protein>
<feature type="non-terminal residue" evidence="2">
    <location>
        <position position="1"/>
    </location>
</feature>
<proteinExistence type="predicted"/>
<name>A0AA36JM78_9DINO</name>
<dbReference type="EMBL" id="CAUJNA010003682">
    <property type="protein sequence ID" value="CAJ1407626.1"/>
    <property type="molecule type" value="Genomic_DNA"/>
</dbReference>
<feature type="transmembrane region" description="Helical" evidence="1">
    <location>
        <begin position="95"/>
        <end position="114"/>
    </location>
</feature>
<reference evidence="2" key="1">
    <citation type="submission" date="2023-08" db="EMBL/GenBank/DDBJ databases">
        <authorList>
            <person name="Chen Y."/>
            <person name="Shah S."/>
            <person name="Dougan E. K."/>
            <person name="Thang M."/>
            <person name="Chan C."/>
        </authorList>
    </citation>
    <scope>NUCLEOTIDE SEQUENCE</scope>
</reference>
<dbReference type="Proteomes" id="UP001178507">
    <property type="component" value="Unassembled WGS sequence"/>
</dbReference>
<comment type="caution">
    <text evidence="2">The sequence shown here is derived from an EMBL/GenBank/DDBJ whole genome shotgun (WGS) entry which is preliminary data.</text>
</comment>
<organism evidence="2 3">
    <name type="scientific">Effrenium voratum</name>
    <dbReference type="NCBI Taxonomy" id="2562239"/>
    <lineage>
        <taxon>Eukaryota</taxon>
        <taxon>Sar</taxon>
        <taxon>Alveolata</taxon>
        <taxon>Dinophyceae</taxon>
        <taxon>Suessiales</taxon>
        <taxon>Symbiodiniaceae</taxon>
        <taxon>Effrenium</taxon>
    </lineage>
</organism>
<feature type="non-terminal residue" evidence="2">
    <location>
        <position position="120"/>
    </location>
</feature>
<evidence type="ECO:0000313" key="3">
    <source>
        <dbReference type="Proteomes" id="UP001178507"/>
    </source>
</evidence>